<dbReference type="RefSeq" id="WP_190480002.1">
    <property type="nucleotide sequence ID" value="NZ_JACOFT010000004.1"/>
</dbReference>
<evidence type="ECO:0000259" key="1">
    <source>
        <dbReference type="Pfam" id="PF01182"/>
    </source>
</evidence>
<proteinExistence type="predicted"/>
<name>A0ABR6XHD8_9BURK</name>
<organism evidence="2 3">
    <name type="scientific">Undibacterium aquatile</name>
    <dbReference type="NCBI Taxonomy" id="1537398"/>
    <lineage>
        <taxon>Bacteria</taxon>
        <taxon>Pseudomonadati</taxon>
        <taxon>Pseudomonadota</taxon>
        <taxon>Betaproteobacteria</taxon>
        <taxon>Burkholderiales</taxon>
        <taxon>Oxalobacteraceae</taxon>
        <taxon>Undibacterium</taxon>
    </lineage>
</organism>
<dbReference type="PANTHER" id="PTHR11054:SF0">
    <property type="entry name" value="6-PHOSPHOGLUCONOLACTONASE"/>
    <property type="match status" value="1"/>
</dbReference>
<dbReference type="InterPro" id="IPR006148">
    <property type="entry name" value="Glc/Gal-6P_isomerase"/>
</dbReference>
<dbReference type="Gene3D" id="3.40.50.1360">
    <property type="match status" value="1"/>
</dbReference>
<dbReference type="InterPro" id="IPR039104">
    <property type="entry name" value="6PGL"/>
</dbReference>
<accession>A0ABR6XHD8</accession>
<reference evidence="2 3" key="1">
    <citation type="submission" date="2020-08" db="EMBL/GenBank/DDBJ databases">
        <title>Novel species isolated from subtropical streams in China.</title>
        <authorList>
            <person name="Lu H."/>
        </authorList>
    </citation>
    <scope>NUCLEOTIDE SEQUENCE [LARGE SCALE GENOMIC DNA]</scope>
    <source>
        <strain evidence="2 3">CCTCC AB 2015119</strain>
    </source>
</reference>
<evidence type="ECO:0000313" key="2">
    <source>
        <dbReference type="EMBL" id="MBC3812319.1"/>
    </source>
</evidence>
<dbReference type="SUPFAM" id="SSF100950">
    <property type="entry name" value="NagB/RpiA/CoA transferase-like"/>
    <property type="match status" value="1"/>
</dbReference>
<feature type="domain" description="Glucosamine/galactosamine-6-phosphate isomerase" evidence="1">
    <location>
        <begin position="13"/>
        <end position="213"/>
    </location>
</feature>
<dbReference type="Pfam" id="PF01182">
    <property type="entry name" value="Glucosamine_iso"/>
    <property type="match status" value="1"/>
</dbReference>
<dbReference type="InterPro" id="IPR037171">
    <property type="entry name" value="NagB/RpiA_transferase-like"/>
</dbReference>
<keyword evidence="3" id="KW-1185">Reference proteome</keyword>
<protein>
    <submittedName>
        <fullName evidence="2">6-phosphogluconolactonase</fullName>
    </submittedName>
</protein>
<dbReference type="EMBL" id="JACOFT010000004">
    <property type="protein sequence ID" value="MBC3812319.1"/>
    <property type="molecule type" value="Genomic_DNA"/>
</dbReference>
<gene>
    <name evidence="2" type="ORF">H8K26_12785</name>
</gene>
<sequence>MSTIRYHDFDDIDTLSTSLSQQWLDIIHSATSPVSFALAGGTTPAPVYRRLDALLNASTTPHQPVTLVATDERWVEDDDAQSNEGLFRRCLPLSAAKQHWQLLSLKNTAPTPAAATAAIDARLREQLPQAFSAVLLGMGADGHIASLFPGAPVQQDQRTCLAALHPQTQQSRMSLSLPRLLHTERIWLLMTGAEKRRVLEDAEQQQLPISALLRDAGCPIDVFWCP</sequence>
<dbReference type="PANTHER" id="PTHR11054">
    <property type="entry name" value="6-PHOSPHOGLUCONOLACTONASE"/>
    <property type="match status" value="1"/>
</dbReference>
<comment type="caution">
    <text evidence="2">The sequence shown here is derived from an EMBL/GenBank/DDBJ whole genome shotgun (WGS) entry which is preliminary data.</text>
</comment>
<evidence type="ECO:0000313" key="3">
    <source>
        <dbReference type="Proteomes" id="UP000637632"/>
    </source>
</evidence>
<dbReference type="Proteomes" id="UP000637632">
    <property type="component" value="Unassembled WGS sequence"/>
</dbReference>